<sequence length="101" mass="10862">MADFLAIEWLEAVHQRCADRLALMVGVALLDGLSDHAEVAAAVRMRAGLGATTPDQVDWAVQDLVGAGLLAEVFRAPCAEDHDHALGCEELVLEFRIPVVE</sequence>
<dbReference type="AlphaFoldDB" id="A0A2U9PQ51"/>
<reference evidence="1 2" key="1">
    <citation type="journal article" date="2013" name="Genome Announc.">
        <title>Draft genome sequence of MKD8, a conjugal recipient Mycobacterium smegmatis strain.</title>
        <authorList>
            <person name="Gray T.A."/>
            <person name="Palumbo M.J."/>
            <person name="Derbyshire K.M."/>
        </authorList>
    </citation>
    <scope>NUCLEOTIDE SEQUENCE [LARGE SCALE GENOMIC DNA]</scope>
    <source>
        <strain evidence="1 2">MKD8</strain>
    </source>
</reference>
<organism evidence="1 2">
    <name type="scientific">Mycolicibacterium smegmatis (strain MKD8)</name>
    <name type="common">Mycobacterium smegmatis</name>
    <dbReference type="NCBI Taxonomy" id="1214915"/>
    <lineage>
        <taxon>Bacteria</taxon>
        <taxon>Bacillati</taxon>
        <taxon>Actinomycetota</taxon>
        <taxon>Actinomycetes</taxon>
        <taxon>Mycobacteriales</taxon>
        <taxon>Mycobacteriaceae</taxon>
        <taxon>Mycolicibacterium</taxon>
    </lineage>
</organism>
<proteinExistence type="predicted"/>
<dbReference type="RefSeq" id="WP_036453136.1">
    <property type="nucleotide sequence ID" value="NZ_CP027541.1"/>
</dbReference>
<evidence type="ECO:0000313" key="2">
    <source>
        <dbReference type="Proteomes" id="UP000011200"/>
    </source>
</evidence>
<protein>
    <submittedName>
        <fullName evidence="1">Uncharacterized protein</fullName>
    </submittedName>
</protein>
<reference evidence="2" key="2">
    <citation type="submission" date="2018-03" db="EMBL/GenBank/DDBJ databases">
        <authorList>
            <person name="Derbyshire K."/>
            <person name="Gray T.A."/>
            <person name="Champion M."/>
        </authorList>
    </citation>
    <scope>NUCLEOTIDE SEQUENCE [LARGE SCALE GENOMIC DNA]</scope>
    <source>
        <strain evidence="2">MKD8</strain>
    </source>
</reference>
<name>A0A2U9PQ51_MYCSE</name>
<gene>
    <name evidence="1" type="ORF">D806_028730</name>
</gene>
<dbReference type="EMBL" id="CP027541">
    <property type="protein sequence ID" value="AWT53847.1"/>
    <property type="molecule type" value="Genomic_DNA"/>
</dbReference>
<dbReference type="Proteomes" id="UP000011200">
    <property type="component" value="Chromosome"/>
</dbReference>
<evidence type="ECO:0000313" key="1">
    <source>
        <dbReference type="EMBL" id="AWT53847.1"/>
    </source>
</evidence>
<accession>A0A2U9PQ51</accession>